<sequence length="178" mass="19769">MSYSDILASTALVVSLLTAGWTAWRAWRWDRPVVSVSGEQWIGERSTAQGRRIAGFSIEVVNTGNQTTQVIAAYWQIDRGNGVNIHFTATHGGGGIDSLFDAPDHANAPALPFTLERYGRCAWDFEMSLDGVQEQEAIIRARPVVQFTSRKNTELAYGAWQPSQIAMDARRLPEKRDS</sequence>
<organism evidence="1 2">
    <name type="scientific">Cryobacterium breve</name>
    <dbReference type="NCBI Taxonomy" id="1259258"/>
    <lineage>
        <taxon>Bacteria</taxon>
        <taxon>Bacillati</taxon>
        <taxon>Actinomycetota</taxon>
        <taxon>Actinomycetes</taxon>
        <taxon>Micrococcales</taxon>
        <taxon>Microbacteriaceae</taxon>
        <taxon>Cryobacterium</taxon>
    </lineage>
</organism>
<dbReference type="EMBL" id="SOGJ01000003">
    <property type="protein sequence ID" value="TFD01945.1"/>
    <property type="molecule type" value="Genomic_DNA"/>
</dbReference>
<evidence type="ECO:0008006" key="3">
    <source>
        <dbReference type="Google" id="ProtNLM"/>
    </source>
</evidence>
<proteinExistence type="predicted"/>
<reference evidence="1 2" key="1">
    <citation type="submission" date="2019-03" db="EMBL/GenBank/DDBJ databases">
        <title>Genomics of glacier-inhabiting Cryobacterium strains.</title>
        <authorList>
            <person name="Liu Q."/>
            <person name="Xin Y.-H."/>
        </authorList>
    </citation>
    <scope>NUCLEOTIDE SEQUENCE [LARGE SCALE GENOMIC DNA]</scope>
    <source>
        <strain evidence="1 2">TMT4-23</strain>
    </source>
</reference>
<gene>
    <name evidence="1" type="ORF">E3O65_00115</name>
</gene>
<dbReference type="Proteomes" id="UP000298355">
    <property type="component" value="Unassembled WGS sequence"/>
</dbReference>
<evidence type="ECO:0000313" key="2">
    <source>
        <dbReference type="Proteomes" id="UP000298355"/>
    </source>
</evidence>
<protein>
    <recommendedName>
        <fullName evidence="3">DUF4352 domain-containing protein</fullName>
    </recommendedName>
</protein>
<evidence type="ECO:0000313" key="1">
    <source>
        <dbReference type="EMBL" id="TFD01945.1"/>
    </source>
</evidence>
<name>A0ABY2JAF7_9MICO</name>
<dbReference type="RefSeq" id="WP_134361727.1">
    <property type="nucleotide sequence ID" value="NZ_SOGJ01000003.1"/>
</dbReference>
<keyword evidence="2" id="KW-1185">Reference proteome</keyword>
<comment type="caution">
    <text evidence="1">The sequence shown here is derived from an EMBL/GenBank/DDBJ whole genome shotgun (WGS) entry which is preliminary data.</text>
</comment>
<accession>A0ABY2JAF7</accession>